<proteinExistence type="predicted"/>
<evidence type="ECO:0000313" key="2">
    <source>
        <dbReference type="EMBL" id="GBM05337.1"/>
    </source>
</evidence>
<protein>
    <recommendedName>
        <fullName evidence="4">Prokineticin domain-containing protein</fullName>
    </recommendedName>
</protein>
<feature type="chain" id="PRO_5021423036" description="Prokineticin domain-containing protein" evidence="1">
    <location>
        <begin position="20"/>
        <end position="103"/>
    </location>
</feature>
<dbReference type="Proteomes" id="UP000499080">
    <property type="component" value="Unassembled WGS sequence"/>
</dbReference>
<keyword evidence="3" id="KW-1185">Reference proteome</keyword>
<keyword evidence="1" id="KW-0732">Signal</keyword>
<evidence type="ECO:0008006" key="4">
    <source>
        <dbReference type="Google" id="ProtNLM"/>
    </source>
</evidence>
<dbReference type="Gene3D" id="2.10.80.10">
    <property type="entry name" value="Lipase, subunit A"/>
    <property type="match status" value="1"/>
</dbReference>
<evidence type="ECO:0000256" key="1">
    <source>
        <dbReference type="SAM" id="SignalP"/>
    </source>
</evidence>
<feature type="signal peptide" evidence="1">
    <location>
        <begin position="1"/>
        <end position="19"/>
    </location>
</feature>
<dbReference type="EMBL" id="BGPR01000214">
    <property type="protein sequence ID" value="GBM05337.1"/>
    <property type="molecule type" value="Genomic_DNA"/>
</dbReference>
<evidence type="ECO:0000313" key="3">
    <source>
        <dbReference type="Proteomes" id="UP000499080"/>
    </source>
</evidence>
<comment type="caution">
    <text evidence="2">The sequence shown here is derived from an EMBL/GenBank/DDBJ whole genome shotgun (WGS) entry which is preliminary data.</text>
</comment>
<dbReference type="AlphaFoldDB" id="A0A4Y2CNM4"/>
<dbReference type="OrthoDB" id="6409675at2759"/>
<gene>
    <name evidence="2" type="ORF">AVEN_46877_1</name>
</gene>
<name>A0A4Y2CNM4_ARAVE</name>
<reference evidence="2 3" key="1">
    <citation type="journal article" date="2019" name="Sci. Rep.">
        <title>Orb-weaving spider Araneus ventricosus genome elucidates the spidroin gene catalogue.</title>
        <authorList>
            <person name="Kono N."/>
            <person name="Nakamura H."/>
            <person name="Ohtoshi R."/>
            <person name="Moran D.A.P."/>
            <person name="Shinohara A."/>
            <person name="Yoshida Y."/>
            <person name="Fujiwara M."/>
            <person name="Mori M."/>
            <person name="Tomita M."/>
            <person name="Arakawa K."/>
        </authorList>
    </citation>
    <scope>NUCLEOTIDE SEQUENCE [LARGE SCALE GENOMIC DNA]</scope>
</reference>
<organism evidence="2 3">
    <name type="scientific">Araneus ventricosus</name>
    <name type="common">Orbweaver spider</name>
    <name type="synonym">Epeira ventricosa</name>
    <dbReference type="NCBI Taxonomy" id="182803"/>
    <lineage>
        <taxon>Eukaryota</taxon>
        <taxon>Metazoa</taxon>
        <taxon>Ecdysozoa</taxon>
        <taxon>Arthropoda</taxon>
        <taxon>Chelicerata</taxon>
        <taxon>Arachnida</taxon>
        <taxon>Araneae</taxon>
        <taxon>Araneomorphae</taxon>
        <taxon>Entelegynae</taxon>
        <taxon>Araneoidea</taxon>
        <taxon>Araneidae</taxon>
        <taxon>Araneus</taxon>
    </lineage>
</organism>
<sequence>MKTLCVLAVLSCFAYIALAEDGASCKSNDDCSVNECCVQVHLRQDPQCQSLRKKGDWCVPGLKLGDTTSHRYFCPCDEGLECRADEIEEEDGATIYKNPRCSV</sequence>
<accession>A0A4Y2CNM4</accession>